<keyword evidence="2" id="KW-0812">Transmembrane</keyword>
<dbReference type="GO" id="GO:0060429">
    <property type="term" value="P:epithelium development"/>
    <property type="evidence" value="ECO:0007669"/>
    <property type="project" value="TreeGrafter"/>
</dbReference>
<protein>
    <submittedName>
        <fullName evidence="4">MANSC domain-containing protein 4-like</fullName>
    </submittedName>
</protein>
<dbReference type="RefSeq" id="XP_044935882.1">
    <property type="nucleotide sequence ID" value="XM_045079947.1"/>
</dbReference>
<gene>
    <name evidence="4" type="primary">LOC123386985</name>
</gene>
<keyword evidence="2" id="KW-1133">Transmembrane helix</keyword>
<evidence type="ECO:0000256" key="1">
    <source>
        <dbReference type="SAM" id="MobiDB-lite"/>
    </source>
</evidence>
<reference evidence="4" key="1">
    <citation type="submission" date="2025-08" db="UniProtKB">
        <authorList>
            <consortium name="RefSeq"/>
        </authorList>
    </citation>
    <scope>IDENTIFICATION</scope>
    <source>
        <tissue evidence="4">Brain</tissue>
    </source>
</reference>
<feature type="compositionally biased region" description="Polar residues" evidence="1">
    <location>
        <begin position="141"/>
        <end position="155"/>
    </location>
</feature>
<dbReference type="GO" id="GO:0030198">
    <property type="term" value="P:extracellular matrix organization"/>
    <property type="evidence" value="ECO:0007669"/>
    <property type="project" value="TreeGrafter"/>
</dbReference>
<dbReference type="Proteomes" id="UP000000715">
    <property type="component" value="Unplaced"/>
</dbReference>
<sequence>LIYLSGIDPDLLVFEQSRPTYLNTRSSSNTRDRLRILKATHLDEQQTTVINQMLPSTEMLSSTTHQDLVVNTNSTRYSKELTTDSWAKLISLNNSITTEVNMVSHSTDFINYPDNKTISPFFVPIDTKAFHRPIPSRLKSSKQLLNKTKGSNSRNHTAENEDMTPDGASVTSKMWLAPVALCTSVIFLCCCMIILASGCWRKQQGQYKPGQRKAGSRHVKKLTL</sequence>
<dbReference type="PANTHER" id="PTHR46750:SF2">
    <property type="entry name" value="MANSC DOMAIN-CONTAINING PROTEIN 4"/>
    <property type="match status" value="1"/>
</dbReference>
<dbReference type="GeneID" id="123386985"/>
<keyword evidence="3" id="KW-1185">Reference proteome</keyword>
<dbReference type="GO" id="GO:0008544">
    <property type="term" value="P:epidermis development"/>
    <property type="evidence" value="ECO:0007669"/>
    <property type="project" value="TreeGrafter"/>
</dbReference>
<dbReference type="AlphaFoldDB" id="A0A8U0S6G6"/>
<evidence type="ECO:0000256" key="2">
    <source>
        <dbReference type="SAM" id="Phobius"/>
    </source>
</evidence>
<dbReference type="GO" id="GO:0004867">
    <property type="term" value="F:serine-type endopeptidase inhibitor activity"/>
    <property type="evidence" value="ECO:0007669"/>
    <property type="project" value="TreeGrafter"/>
</dbReference>
<organism evidence="3 4">
    <name type="scientific">Mustela putorius furo</name>
    <name type="common">European domestic ferret</name>
    <name type="synonym">Mustela furo</name>
    <dbReference type="NCBI Taxonomy" id="9669"/>
    <lineage>
        <taxon>Eukaryota</taxon>
        <taxon>Metazoa</taxon>
        <taxon>Chordata</taxon>
        <taxon>Craniata</taxon>
        <taxon>Vertebrata</taxon>
        <taxon>Euteleostomi</taxon>
        <taxon>Mammalia</taxon>
        <taxon>Eutheria</taxon>
        <taxon>Laurasiatheria</taxon>
        <taxon>Carnivora</taxon>
        <taxon>Caniformia</taxon>
        <taxon>Musteloidea</taxon>
        <taxon>Mustelidae</taxon>
        <taxon>Mustelinae</taxon>
        <taxon>Mustela</taxon>
    </lineage>
</organism>
<accession>A0A8U0S6G6</accession>
<evidence type="ECO:0000313" key="3">
    <source>
        <dbReference type="Proteomes" id="UP000000715"/>
    </source>
</evidence>
<dbReference type="PANTHER" id="PTHR46750">
    <property type="entry name" value="KUNITZ-TYPE PROTEASE INHIBITOR 1"/>
    <property type="match status" value="1"/>
</dbReference>
<name>A0A8U0S6G6_MUSPF</name>
<proteinExistence type="predicted"/>
<feature type="non-terminal residue" evidence="4">
    <location>
        <position position="1"/>
    </location>
</feature>
<keyword evidence="2" id="KW-0472">Membrane</keyword>
<dbReference type="GO" id="GO:0005886">
    <property type="term" value="C:plasma membrane"/>
    <property type="evidence" value="ECO:0007669"/>
    <property type="project" value="TreeGrafter"/>
</dbReference>
<feature type="transmembrane region" description="Helical" evidence="2">
    <location>
        <begin position="175"/>
        <end position="200"/>
    </location>
</feature>
<dbReference type="OrthoDB" id="9447308at2759"/>
<evidence type="ECO:0000313" key="4">
    <source>
        <dbReference type="RefSeq" id="XP_044935882.1"/>
    </source>
</evidence>
<feature type="region of interest" description="Disordered" evidence="1">
    <location>
        <begin position="141"/>
        <end position="167"/>
    </location>
</feature>